<reference evidence="3" key="1">
    <citation type="thesis" date="2020" institute="Technische Universitat Dresden" country="Dresden, Germany">
        <title>The Agarolytic System of Microbulbifer elongatus PORT2, Isolated from Batu Karas, Pangandaran West Java Indonesia.</title>
        <authorList>
            <person name="Anggraeni S.R."/>
        </authorList>
    </citation>
    <scope>NUCLEOTIDE SEQUENCE</scope>
    <source>
        <strain evidence="3">PORT2</strain>
    </source>
</reference>
<dbReference type="RefSeq" id="WP_255875391.1">
    <property type="nucleotide sequence ID" value="NZ_JACASI010000034.1"/>
</dbReference>
<proteinExistence type="predicted"/>
<evidence type="ECO:0000256" key="1">
    <source>
        <dbReference type="SAM" id="MobiDB-lite"/>
    </source>
</evidence>
<keyword evidence="2" id="KW-0812">Transmembrane</keyword>
<evidence type="ECO:0000313" key="4">
    <source>
        <dbReference type="Proteomes" id="UP001205566"/>
    </source>
</evidence>
<gene>
    <name evidence="3" type="ORF">HXX02_13455</name>
</gene>
<dbReference type="Proteomes" id="UP001205566">
    <property type="component" value="Unassembled WGS sequence"/>
</dbReference>
<evidence type="ECO:0000256" key="2">
    <source>
        <dbReference type="SAM" id="Phobius"/>
    </source>
</evidence>
<dbReference type="Pfam" id="PF07386">
    <property type="entry name" value="DUF1499"/>
    <property type="match status" value="2"/>
</dbReference>
<keyword evidence="4" id="KW-1185">Reference proteome</keyword>
<organism evidence="3 4">
    <name type="scientific">Microbulbifer elongatus</name>
    <dbReference type="NCBI Taxonomy" id="86173"/>
    <lineage>
        <taxon>Bacteria</taxon>
        <taxon>Pseudomonadati</taxon>
        <taxon>Pseudomonadota</taxon>
        <taxon>Gammaproteobacteria</taxon>
        <taxon>Cellvibrionales</taxon>
        <taxon>Microbulbiferaceae</taxon>
        <taxon>Microbulbifer</taxon>
    </lineage>
</organism>
<feature type="transmembrane region" description="Helical" evidence="2">
    <location>
        <begin position="20"/>
        <end position="39"/>
    </location>
</feature>
<dbReference type="InterPro" id="IPR010865">
    <property type="entry name" value="DUF1499"/>
</dbReference>
<comment type="caution">
    <text evidence="3">The sequence shown here is derived from an EMBL/GenBank/DDBJ whole genome shotgun (WGS) entry which is preliminary data.</text>
</comment>
<sequence>MLRSGRPRHWSRWLYRFQWLFLTLIALTVVAVRVGLLHLDSSFRVFTGLGLAMVALALLSMLVFLWGMVRRHSEARTAALWAMLMGVIPVALPLFFVGQQNLSAPALYDISTDLKDPPQFDLLLSLRKEGDHSPDYPGSAAAVVQEKSPLYGDIKPLILTATPSEVMSQAELVARDLGWRIIAVQAGKGQLEAVVRTPILGITQDVVVRIRPVDAQGNQEETPERKSADRANSTGADAATAPEPTSTRVDMRSASRTGSRDLGSNAESIRTFLQKLKQRVGERGEVAQ</sequence>
<protein>
    <submittedName>
        <fullName evidence="3">DUF1499 domain-containing protein</fullName>
    </submittedName>
</protein>
<feature type="transmembrane region" description="Helical" evidence="2">
    <location>
        <begin position="78"/>
        <end position="97"/>
    </location>
</feature>
<keyword evidence="2" id="KW-1133">Transmembrane helix</keyword>
<accession>A0ABT1P2W4</accession>
<evidence type="ECO:0000313" key="3">
    <source>
        <dbReference type="EMBL" id="MCQ3830455.1"/>
    </source>
</evidence>
<keyword evidence="2" id="KW-0472">Membrane</keyword>
<dbReference type="EMBL" id="JACASI010000034">
    <property type="protein sequence ID" value="MCQ3830455.1"/>
    <property type="molecule type" value="Genomic_DNA"/>
</dbReference>
<feature type="region of interest" description="Disordered" evidence="1">
    <location>
        <begin position="213"/>
        <end position="268"/>
    </location>
</feature>
<name>A0ABT1P2W4_9GAMM</name>
<feature type="transmembrane region" description="Helical" evidence="2">
    <location>
        <begin position="45"/>
        <end position="66"/>
    </location>
</feature>